<comment type="caution">
    <text evidence="2">The sequence shown here is derived from an EMBL/GenBank/DDBJ whole genome shotgun (WGS) entry which is preliminary data.</text>
</comment>
<dbReference type="OrthoDB" id="198787at2759"/>
<dbReference type="PANTHER" id="PTHR12289">
    <property type="entry name" value="METAXIN RELATED"/>
    <property type="match status" value="1"/>
</dbReference>
<sequence length="274" mass="29410">MATPEAPLREILKSISFTQLPLRHIEPFFEPEPIAAPRLYIYDGGAQGKGELPTHDVECLRVLALLRFARYDFDIAHAAEPNGSPDGRLPYLLLPDGTALASGEIAAHLEREGCALPECTLAGELAYRTMVERNLAPAVEYMAWLDPAGFGAVGDARYLGGYPALVRRLLGWIRAGQVAAAVRAGMAERGTAIDGEILTENALRALDSLLGLVGSSDFLAGCPSLLDAHAAACINALLEAPPSFPLRSALTRPDSKYKPLVDYARRILDTHIAA</sequence>
<dbReference type="Proteomes" id="UP001140217">
    <property type="component" value="Unassembled WGS sequence"/>
</dbReference>
<dbReference type="Pfam" id="PF17172">
    <property type="entry name" value="GST_N_4"/>
    <property type="match status" value="1"/>
</dbReference>
<gene>
    <name evidence="2" type="ORF">H4R18_004987</name>
</gene>
<accession>A0A9W8LF06</accession>
<dbReference type="InterPro" id="IPR012336">
    <property type="entry name" value="Thioredoxin-like_fold"/>
</dbReference>
<dbReference type="CDD" id="cd03054">
    <property type="entry name" value="GST_N_Metaxin"/>
    <property type="match status" value="1"/>
</dbReference>
<evidence type="ECO:0000313" key="2">
    <source>
        <dbReference type="EMBL" id="KAJ2777755.1"/>
    </source>
</evidence>
<proteinExistence type="predicted"/>
<dbReference type="GO" id="GO:0005741">
    <property type="term" value="C:mitochondrial outer membrane"/>
    <property type="evidence" value="ECO:0007669"/>
    <property type="project" value="TreeGrafter"/>
</dbReference>
<feature type="domain" description="Thioredoxin-like fold" evidence="1">
    <location>
        <begin position="58"/>
        <end position="148"/>
    </location>
</feature>
<keyword evidence="3" id="KW-1185">Reference proteome</keyword>
<dbReference type="GO" id="GO:0006626">
    <property type="term" value="P:protein targeting to mitochondrion"/>
    <property type="evidence" value="ECO:0007669"/>
    <property type="project" value="TreeGrafter"/>
</dbReference>
<organism evidence="2 3">
    <name type="scientific">Coemansia javaensis</name>
    <dbReference type="NCBI Taxonomy" id="2761396"/>
    <lineage>
        <taxon>Eukaryota</taxon>
        <taxon>Fungi</taxon>
        <taxon>Fungi incertae sedis</taxon>
        <taxon>Zoopagomycota</taxon>
        <taxon>Kickxellomycotina</taxon>
        <taxon>Kickxellomycetes</taxon>
        <taxon>Kickxellales</taxon>
        <taxon>Kickxellaceae</taxon>
        <taxon>Coemansia</taxon>
    </lineage>
</organism>
<reference evidence="2" key="1">
    <citation type="submission" date="2022-07" db="EMBL/GenBank/DDBJ databases">
        <title>Phylogenomic reconstructions and comparative analyses of Kickxellomycotina fungi.</title>
        <authorList>
            <person name="Reynolds N.K."/>
            <person name="Stajich J.E."/>
            <person name="Barry K."/>
            <person name="Grigoriev I.V."/>
            <person name="Crous P."/>
            <person name="Smith M.E."/>
        </authorList>
    </citation>
    <scope>NUCLEOTIDE SEQUENCE</scope>
    <source>
        <strain evidence="2">NBRC 105414</strain>
    </source>
</reference>
<dbReference type="EMBL" id="JANBUL010000270">
    <property type="protein sequence ID" value="KAJ2777755.1"/>
    <property type="molecule type" value="Genomic_DNA"/>
</dbReference>
<evidence type="ECO:0000259" key="1">
    <source>
        <dbReference type="Pfam" id="PF17172"/>
    </source>
</evidence>
<protein>
    <recommendedName>
        <fullName evidence="1">Thioredoxin-like fold domain-containing protein</fullName>
    </recommendedName>
</protein>
<dbReference type="InterPro" id="IPR050931">
    <property type="entry name" value="Mito_Protein_Transport_Metaxin"/>
</dbReference>
<dbReference type="PANTHER" id="PTHR12289:SF41">
    <property type="entry name" value="FAILED AXON CONNECTIONS-RELATED"/>
    <property type="match status" value="1"/>
</dbReference>
<evidence type="ECO:0000313" key="3">
    <source>
        <dbReference type="Proteomes" id="UP001140217"/>
    </source>
</evidence>
<dbReference type="AlphaFoldDB" id="A0A9W8LF06"/>
<name>A0A9W8LF06_9FUNG</name>